<comment type="caution">
    <text evidence="1">The sequence shown here is derived from an EMBL/GenBank/DDBJ whole genome shotgun (WGS) entry which is preliminary data.</text>
</comment>
<accession>X0WGG4</accession>
<name>X0WGG4_9ZZZZ</name>
<evidence type="ECO:0000313" key="1">
    <source>
        <dbReference type="EMBL" id="GAG29780.1"/>
    </source>
</evidence>
<gene>
    <name evidence="1" type="ORF">S01H1_69953</name>
</gene>
<protein>
    <submittedName>
        <fullName evidence="1">Uncharacterized protein</fullName>
    </submittedName>
</protein>
<reference evidence="1" key="1">
    <citation type="journal article" date="2014" name="Front. Microbiol.">
        <title>High frequency of phylogenetically diverse reductive dehalogenase-homologous genes in deep subseafloor sedimentary metagenomes.</title>
        <authorList>
            <person name="Kawai M."/>
            <person name="Futagami T."/>
            <person name="Toyoda A."/>
            <person name="Takaki Y."/>
            <person name="Nishi S."/>
            <person name="Hori S."/>
            <person name="Arai W."/>
            <person name="Tsubouchi T."/>
            <person name="Morono Y."/>
            <person name="Uchiyama I."/>
            <person name="Ito T."/>
            <person name="Fujiyama A."/>
            <person name="Inagaki F."/>
            <person name="Takami H."/>
        </authorList>
    </citation>
    <scope>NUCLEOTIDE SEQUENCE</scope>
    <source>
        <strain evidence="1">Expedition CK06-06</strain>
    </source>
</reference>
<organism evidence="1">
    <name type="scientific">marine sediment metagenome</name>
    <dbReference type="NCBI Taxonomy" id="412755"/>
    <lineage>
        <taxon>unclassified sequences</taxon>
        <taxon>metagenomes</taxon>
        <taxon>ecological metagenomes</taxon>
    </lineage>
</organism>
<dbReference type="AlphaFoldDB" id="X0WGG4"/>
<proteinExistence type="predicted"/>
<sequence length="69" mass="7986">MSRLQEIFDGWKNFTFQNPTIEKEAKKRIEICINGGCGKLSATNYCKLCGCYMPAKVRSPKSHCRLKKW</sequence>
<dbReference type="EMBL" id="BARS01046471">
    <property type="protein sequence ID" value="GAG29780.1"/>
    <property type="molecule type" value="Genomic_DNA"/>
</dbReference>